<protein>
    <submittedName>
        <fullName evidence="3">D-alanyl-D-alanine carboxypeptidase / D-alanyl-D-alanine-endopeptidase (Penicillin-binding protein 4)</fullName>
    </submittedName>
</protein>
<dbReference type="InterPro" id="IPR012338">
    <property type="entry name" value="Beta-lactam/transpept-like"/>
</dbReference>
<accession>A0A1G9CR36</accession>
<dbReference type="PANTHER" id="PTHR30023">
    <property type="entry name" value="D-ALANYL-D-ALANINE CARBOXYPEPTIDASE"/>
    <property type="match status" value="1"/>
</dbReference>
<name>A0A1G9CR36_9ACTN</name>
<dbReference type="SUPFAM" id="SSF56601">
    <property type="entry name" value="beta-lactamase/transpeptidase-like"/>
    <property type="match status" value="1"/>
</dbReference>
<dbReference type="GO" id="GO:0004185">
    <property type="term" value="F:serine-type carboxypeptidase activity"/>
    <property type="evidence" value="ECO:0007669"/>
    <property type="project" value="InterPro"/>
</dbReference>
<dbReference type="Pfam" id="PF02113">
    <property type="entry name" value="Peptidase_S13"/>
    <property type="match status" value="2"/>
</dbReference>
<sequence length="455" mass="45851">MKRTLPLKRTLRTALAVLAVLAVVAVLGALAWWRLAPLADAPTGTFTAPEAYPPAAPAPVLSAAGADAPVPDLQAVLAAALADERFDGTTTASFVDLATGDVLFEQGGATPLAPASSMKVVTAVAALEHLGPAYRIPTTVVAGPTEDSVVLVAGGDVTLTVDGEGYYDPQARGASLRELADLVLASRGGVAPATVYLDTSVFGDDEKADGVPNGDLVAMTAPMAPIMLDGGRIDNTVKYSGRHPDPAMVAAEAFAGLVGAGAVAEGTAEAGAAELGVVYSAPVAALVDSFVLTSDNLLTDAVALQTALRVEGAMTWAAMATVHLATLEGLGVDNTGLVFHDGSGLSPTDRMTAQAFTQLLVAAAGSASSALFQSLPVAGYSGTLTDRFEDADDAWGTVRAKTGTLTGVSSLTGTLTTVEGRQLVFSIMSNGHTVGTDRLEEALDATATAVAACGC</sequence>
<evidence type="ECO:0000256" key="1">
    <source>
        <dbReference type="ARBA" id="ARBA00006096"/>
    </source>
</evidence>
<dbReference type="GO" id="GO:0000270">
    <property type="term" value="P:peptidoglycan metabolic process"/>
    <property type="evidence" value="ECO:0007669"/>
    <property type="project" value="TreeGrafter"/>
</dbReference>
<evidence type="ECO:0000256" key="2">
    <source>
        <dbReference type="ARBA" id="ARBA00022801"/>
    </source>
</evidence>
<keyword evidence="2" id="KW-0378">Hydrolase</keyword>
<keyword evidence="4" id="KW-1185">Reference proteome</keyword>
<dbReference type="EMBL" id="FNGF01000001">
    <property type="protein sequence ID" value="SDK54173.1"/>
    <property type="molecule type" value="Genomic_DNA"/>
</dbReference>
<gene>
    <name evidence="3" type="ORF">SAMN05216298_0472</name>
</gene>
<dbReference type="InterPro" id="IPR000667">
    <property type="entry name" value="Peptidase_S13"/>
</dbReference>
<dbReference type="PRINTS" id="PR00922">
    <property type="entry name" value="DADACBPTASE3"/>
</dbReference>
<dbReference type="PANTHER" id="PTHR30023:SF0">
    <property type="entry name" value="PENICILLIN-SENSITIVE CARBOXYPEPTIDASE A"/>
    <property type="match status" value="1"/>
</dbReference>
<dbReference type="AlphaFoldDB" id="A0A1G9CR36"/>
<comment type="similarity">
    <text evidence="1">Belongs to the peptidase S13 family.</text>
</comment>
<evidence type="ECO:0000313" key="3">
    <source>
        <dbReference type="EMBL" id="SDK54173.1"/>
    </source>
</evidence>
<dbReference type="Proteomes" id="UP000198662">
    <property type="component" value="Unassembled WGS sequence"/>
</dbReference>
<dbReference type="Gene3D" id="3.40.710.10">
    <property type="entry name" value="DD-peptidase/beta-lactamase superfamily"/>
    <property type="match status" value="2"/>
</dbReference>
<proteinExistence type="inferred from homology"/>
<dbReference type="GO" id="GO:0006508">
    <property type="term" value="P:proteolysis"/>
    <property type="evidence" value="ECO:0007669"/>
    <property type="project" value="InterPro"/>
</dbReference>
<keyword evidence="3" id="KW-0121">Carboxypeptidase</keyword>
<reference evidence="4" key="1">
    <citation type="submission" date="2016-10" db="EMBL/GenBank/DDBJ databases">
        <authorList>
            <person name="Varghese N."/>
            <person name="Submissions S."/>
        </authorList>
    </citation>
    <scope>NUCLEOTIDE SEQUENCE [LARGE SCALE GENOMIC DNA]</scope>
    <source>
        <strain evidence="4">CGMCC 4.3147</strain>
    </source>
</reference>
<evidence type="ECO:0000313" key="4">
    <source>
        <dbReference type="Proteomes" id="UP000198662"/>
    </source>
</evidence>
<organism evidence="3 4">
    <name type="scientific">Glycomyces sambucus</name>
    <dbReference type="NCBI Taxonomy" id="380244"/>
    <lineage>
        <taxon>Bacteria</taxon>
        <taxon>Bacillati</taxon>
        <taxon>Actinomycetota</taxon>
        <taxon>Actinomycetes</taxon>
        <taxon>Glycomycetales</taxon>
        <taxon>Glycomycetaceae</taxon>
        <taxon>Glycomyces</taxon>
    </lineage>
</organism>
<dbReference type="STRING" id="380244.SAMN05216298_0472"/>
<dbReference type="NCBIfam" id="TIGR00666">
    <property type="entry name" value="PBP4"/>
    <property type="match status" value="1"/>
</dbReference>
<keyword evidence="3" id="KW-0645">Protease</keyword>